<dbReference type="NCBIfam" id="TIGR01499">
    <property type="entry name" value="folC"/>
    <property type="match status" value="1"/>
</dbReference>
<dbReference type="SUPFAM" id="SSF53244">
    <property type="entry name" value="MurD-like peptide ligases, peptide-binding domain"/>
    <property type="match status" value="1"/>
</dbReference>
<evidence type="ECO:0000256" key="4">
    <source>
        <dbReference type="ARBA" id="ARBA00022723"/>
    </source>
</evidence>
<dbReference type="Pfam" id="PF02875">
    <property type="entry name" value="Mur_ligase_C"/>
    <property type="match status" value="1"/>
</dbReference>
<dbReference type="SUPFAM" id="SSF53623">
    <property type="entry name" value="MurD-like peptide ligases, catalytic domain"/>
    <property type="match status" value="1"/>
</dbReference>
<dbReference type="InterPro" id="IPR018109">
    <property type="entry name" value="Folylpolyglutamate_synth_CS"/>
</dbReference>
<evidence type="ECO:0000313" key="12">
    <source>
        <dbReference type="EMBL" id="MET3751571.1"/>
    </source>
</evidence>
<evidence type="ECO:0000256" key="5">
    <source>
        <dbReference type="ARBA" id="ARBA00022741"/>
    </source>
</evidence>
<dbReference type="EMBL" id="JBEPMJ010000024">
    <property type="protein sequence ID" value="MET3751571.1"/>
    <property type="molecule type" value="Genomic_DNA"/>
</dbReference>
<dbReference type="InterPro" id="IPR036565">
    <property type="entry name" value="Mur-like_cat_sf"/>
</dbReference>
<evidence type="ECO:0000256" key="7">
    <source>
        <dbReference type="ARBA" id="ARBA00022842"/>
    </source>
</evidence>
<comment type="catalytic activity">
    <reaction evidence="9">
        <text>(6S)-5,6,7,8-tetrahydrofolyl-(gamma-L-Glu)(n) + L-glutamate + ATP = (6S)-5,6,7,8-tetrahydrofolyl-(gamma-L-Glu)(n+1) + ADP + phosphate + H(+)</text>
        <dbReference type="Rhea" id="RHEA:10580"/>
        <dbReference type="Rhea" id="RHEA-COMP:14738"/>
        <dbReference type="Rhea" id="RHEA-COMP:14740"/>
        <dbReference type="ChEBI" id="CHEBI:15378"/>
        <dbReference type="ChEBI" id="CHEBI:29985"/>
        <dbReference type="ChEBI" id="CHEBI:30616"/>
        <dbReference type="ChEBI" id="CHEBI:43474"/>
        <dbReference type="ChEBI" id="CHEBI:141005"/>
        <dbReference type="ChEBI" id="CHEBI:456216"/>
        <dbReference type="EC" id="6.3.2.17"/>
    </reaction>
</comment>
<keyword evidence="7" id="KW-0460">Magnesium</keyword>
<comment type="similarity">
    <text evidence="1">Belongs to the folylpolyglutamate synthase family.</text>
</comment>
<evidence type="ECO:0000256" key="3">
    <source>
        <dbReference type="ARBA" id="ARBA00022598"/>
    </source>
</evidence>
<dbReference type="Proteomes" id="UP001549106">
    <property type="component" value="Unassembled WGS sequence"/>
</dbReference>
<dbReference type="InterPro" id="IPR013221">
    <property type="entry name" value="Mur_ligase_cen"/>
</dbReference>
<organism evidence="12 13">
    <name type="scientific">Blautia caecimuris</name>
    <dbReference type="NCBI Taxonomy" id="1796615"/>
    <lineage>
        <taxon>Bacteria</taxon>
        <taxon>Bacillati</taxon>
        <taxon>Bacillota</taxon>
        <taxon>Clostridia</taxon>
        <taxon>Lachnospirales</taxon>
        <taxon>Lachnospiraceae</taxon>
        <taxon>Blautia</taxon>
    </lineage>
</organism>
<feature type="domain" description="Mur ligase C-terminal" evidence="10">
    <location>
        <begin position="209"/>
        <end position="329"/>
    </location>
</feature>
<keyword evidence="6" id="KW-0067">ATP-binding</keyword>
<dbReference type="PANTHER" id="PTHR11136:SF0">
    <property type="entry name" value="DIHYDROFOLATE SYNTHETASE-RELATED"/>
    <property type="match status" value="1"/>
</dbReference>
<dbReference type="GO" id="GO:0008841">
    <property type="term" value="F:dihydrofolate synthase activity"/>
    <property type="evidence" value="ECO:0007669"/>
    <property type="project" value="UniProtKB-EC"/>
</dbReference>
<dbReference type="PANTHER" id="PTHR11136">
    <property type="entry name" value="FOLYLPOLYGLUTAMATE SYNTHASE-RELATED"/>
    <property type="match status" value="1"/>
</dbReference>
<protein>
    <recommendedName>
        <fullName evidence="2">tetrahydrofolate synthase</fullName>
        <ecNumber evidence="2">6.3.2.17</ecNumber>
    </recommendedName>
    <alternativeName>
        <fullName evidence="8">Tetrahydrofolylpolyglutamate synthase</fullName>
    </alternativeName>
</protein>
<name>A0ABV2M588_9FIRM</name>
<evidence type="ECO:0000259" key="11">
    <source>
        <dbReference type="Pfam" id="PF08245"/>
    </source>
</evidence>
<evidence type="ECO:0000256" key="2">
    <source>
        <dbReference type="ARBA" id="ARBA00013025"/>
    </source>
</evidence>
<evidence type="ECO:0000256" key="6">
    <source>
        <dbReference type="ARBA" id="ARBA00022840"/>
    </source>
</evidence>
<dbReference type="GO" id="GO:0004326">
    <property type="term" value="F:tetrahydrofolylpolyglutamate synthase activity"/>
    <property type="evidence" value="ECO:0007669"/>
    <property type="project" value="UniProtKB-EC"/>
</dbReference>
<dbReference type="InterPro" id="IPR004101">
    <property type="entry name" value="Mur_ligase_C"/>
</dbReference>
<dbReference type="Pfam" id="PF08245">
    <property type="entry name" value="Mur_ligase_M"/>
    <property type="match status" value="1"/>
</dbReference>
<gene>
    <name evidence="12" type="ORF">ABID24_002830</name>
</gene>
<evidence type="ECO:0000259" key="10">
    <source>
        <dbReference type="Pfam" id="PF02875"/>
    </source>
</evidence>
<dbReference type="Gene3D" id="3.90.190.20">
    <property type="entry name" value="Mur ligase, C-terminal domain"/>
    <property type="match status" value="1"/>
</dbReference>
<dbReference type="InterPro" id="IPR001645">
    <property type="entry name" value="Folylpolyglutamate_synth"/>
</dbReference>
<evidence type="ECO:0000256" key="8">
    <source>
        <dbReference type="ARBA" id="ARBA00030592"/>
    </source>
</evidence>
<dbReference type="PROSITE" id="PS01012">
    <property type="entry name" value="FOLYLPOLYGLU_SYNT_2"/>
    <property type="match status" value="1"/>
</dbReference>
<dbReference type="EC" id="6.3.2.17" evidence="2"/>
<accession>A0ABV2M588</accession>
<comment type="caution">
    <text evidence="12">The sequence shown here is derived from an EMBL/GenBank/DDBJ whole genome shotgun (WGS) entry which is preliminary data.</text>
</comment>
<proteinExistence type="inferred from homology"/>
<keyword evidence="13" id="KW-1185">Reference proteome</keyword>
<dbReference type="InterPro" id="IPR036615">
    <property type="entry name" value="Mur_ligase_C_dom_sf"/>
</dbReference>
<sequence>MNDEKIEKDSLAKHITTISHVVEDMRREKEPIPTVFEIETALAFMYFKEKKCDIVVLETGMGGALDATNVVNTTILEVVTPIGMDHMKELGNTLEKIARQKAGIIKENTRVVTAAQKKEARDVLKQVCAERKCFFREVDPSCFEDIHYGWDCQSFSYKKWKNVRISLAGKFQIQNAALALEAVEQLREEGFLLSEKQIYDGMFDTKWKGRFTVISREPVILLDGAHNPQAAQALRESLEMYFGDRKIYYVFGMFEDKDYNKVIEITAPLAQHIVTVETPHNPRALSAEQLKQKVELVNPSVEVSASIEDAIGKSLDLMGKEDILVVFGSLSFLQLAEKAVEERGKKDE</sequence>
<feature type="domain" description="Mur ligase central" evidence="11">
    <location>
        <begin position="16"/>
        <end position="182"/>
    </location>
</feature>
<keyword evidence="5" id="KW-0547">Nucleotide-binding</keyword>
<reference evidence="12 13" key="1">
    <citation type="submission" date="2024-06" db="EMBL/GenBank/DDBJ databases">
        <title>Genomic Encyclopedia of Type Strains, Phase IV (KMG-IV): sequencing the most valuable type-strain genomes for metagenomic binning, comparative biology and taxonomic classification.</title>
        <authorList>
            <person name="Goeker M."/>
        </authorList>
    </citation>
    <scope>NUCLEOTIDE SEQUENCE [LARGE SCALE GENOMIC DNA]</scope>
    <source>
        <strain evidence="12 13">DSM 29492</strain>
    </source>
</reference>
<evidence type="ECO:0000313" key="13">
    <source>
        <dbReference type="Proteomes" id="UP001549106"/>
    </source>
</evidence>
<evidence type="ECO:0000256" key="1">
    <source>
        <dbReference type="ARBA" id="ARBA00008276"/>
    </source>
</evidence>
<keyword evidence="4" id="KW-0479">Metal-binding</keyword>
<dbReference type="Gene3D" id="3.40.1190.10">
    <property type="entry name" value="Mur-like, catalytic domain"/>
    <property type="match status" value="1"/>
</dbReference>
<evidence type="ECO:0000256" key="9">
    <source>
        <dbReference type="ARBA" id="ARBA00047493"/>
    </source>
</evidence>
<keyword evidence="3 12" id="KW-0436">Ligase</keyword>